<reference evidence="2" key="1">
    <citation type="journal article" date="2022" name="J Glob Antimicrob Resist">
        <title>Comparative analysis of IMP-4- and OXA-58-containing plasmids of three carbapenemase-producing Acinetobacter ursingii strains in the Netherlands.</title>
        <authorList>
            <person name="Hendrickx A.P.A."/>
            <person name="Schade R.P."/>
            <person name="Landman F."/>
            <person name="Bosch T."/>
            <person name="Schouls L.M."/>
            <person name="van Dijk K."/>
        </authorList>
    </citation>
    <scope>NUCLEOTIDE SEQUENCE</scope>
    <source>
        <strain evidence="2">RIVM_C010761</strain>
    </source>
</reference>
<evidence type="ECO:0000313" key="2">
    <source>
        <dbReference type="EMBL" id="UYF74531.1"/>
    </source>
</evidence>
<dbReference type="Pfam" id="PF13340">
    <property type="entry name" value="DUF4096"/>
    <property type="match status" value="1"/>
</dbReference>
<accession>A0AA46S766</accession>
<gene>
    <name evidence="2" type="ORF">LSO58_11840</name>
</gene>
<dbReference type="EMBL" id="CP089044">
    <property type="protein sequence ID" value="UYF74531.1"/>
    <property type="molecule type" value="Genomic_DNA"/>
</dbReference>
<dbReference type="InterPro" id="IPR052909">
    <property type="entry name" value="Transposase_6_like"/>
</dbReference>
<feature type="domain" description="Insertion element IS402-like" evidence="1">
    <location>
        <begin position="2"/>
        <end position="57"/>
    </location>
</feature>
<proteinExistence type="predicted"/>
<dbReference type="InterPro" id="IPR025161">
    <property type="entry name" value="IS402-like_dom"/>
</dbReference>
<dbReference type="PANTHER" id="PTHR46637:SF1">
    <property type="entry name" value="BLL5188 PROTEIN"/>
    <property type="match status" value="1"/>
</dbReference>
<evidence type="ECO:0000313" key="3">
    <source>
        <dbReference type="Proteomes" id="UP001164081"/>
    </source>
</evidence>
<name>A0AA46S766_9GAMM</name>
<sequence>MLNDQHWSKLETILRNFDIYLKRNLRNFIEAILYRIRTGCPWRDLPPDFGNPNSIFKNIVVGLNIISC</sequence>
<dbReference type="PANTHER" id="PTHR46637">
    <property type="entry name" value="TIS1421-TRANSPOSASE PROTEIN A"/>
    <property type="match status" value="1"/>
</dbReference>
<dbReference type="AlphaFoldDB" id="A0AA46S766"/>
<protein>
    <submittedName>
        <fullName evidence="2">Transposase</fullName>
    </submittedName>
</protein>
<dbReference type="Proteomes" id="UP001164081">
    <property type="component" value="Chromosome"/>
</dbReference>
<evidence type="ECO:0000259" key="1">
    <source>
        <dbReference type="Pfam" id="PF13340"/>
    </source>
</evidence>
<dbReference type="RefSeq" id="WP_263503540.1">
    <property type="nucleotide sequence ID" value="NZ_CP089044.1"/>
</dbReference>
<organism evidence="2 3">
    <name type="scientific">Acinetobacter ursingii</name>
    <dbReference type="NCBI Taxonomy" id="108980"/>
    <lineage>
        <taxon>Bacteria</taxon>
        <taxon>Pseudomonadati</taxon>
        <taxon>Pseudomonadota</taxon>
        <taxon>Gammaproteobacteria</taxon>
        <taxon>Moraxellales</taxon>
        <taxon>Moraxellaceae</taxon>
        <taxon>Acinetobacter</taxon>
    </lineage>
</organism>